<accession>A0ABT6CTT7</accession>
<evidence type="ECO:0000313" key="1">
    <source>
        <dbReference type="EMBL" id="MDF9277448.1"/>
    </source>
</evidence>
<evidence type="ECO:0000313" key="2">
    <source>
        <dbReference type="Proteomes" id="UP001220456"/>
    </source>
</evidence>
<reference evidence="1 2" key="1">
    <citation type="journal article" date="2023" name="Int. J. Syst. Evol. Microbiol.">
        <title>Arthrobacter vasquezii sp. nov., isolated from a soil sample from Union Glacier, Antarctica.</title>
        <authorList>
            <person name="Valenzuela-Ibaceta F."/>
            <person name="Carrasco V."/>
            <person name="Lagos-Moraga S."/>
            <person name="Dietz-Vargas C."/>
            <person name="Navarro C.A."/>
            <person name="Perez-Donoso J.M."/>
        </authorList>
    </citation>
    <scope>NUCLEOTIDE SEQUENCE [LARGE SCALE GENOMIC DNA]</scope>
    <source>
        <strain evidence="1 2">EH-1B-1</strain>
    </source>
</reference>
<name>A0ABT6CTT7_9MICC</name>
<comment type="caution">
    <text evidence="1">The sequence shown here is derived from an EMBL/GenBank/DDBJ whole genome shotgun (WGS) entry which is preliminary data.</text>
</comment>
<proteinExistence type="predicted"/>
<dbReference type="EMBL" id="JAROKN010000010">
    <property type="protein sequence ID" value="MDF9277448.1"/>
    <property type="molecule type" value="Genomic_DNA"/>
</dbReference>
<organism evidence="1 2">
    <name type="scientific">Arthrobacter vasquezii</name>
    <dbReference type="NCBI Taxonomy" id="2977629"/>
    <lineage>
        <taxon>Bacteria</taxon>
        <taxon>Bacillati</taxon>
        <taxon>Actinomycetota</taxon>
        <taxon>Actinomycetes</taxon>
        <taxon>Micrococcales</taxon>
        <taxon>Micrococcaceae</taxon>
        <taxon>Arthrobacter</taxon>
    </lineage>
</organism>
<protein>
    <recommendedName>
        <fullName evidence="3">MarR family transcriptional regulator</fullName>
    </recommendedName>
</protein>
<gene>
    <name evidence="1" type="ORF">P4U43_06530</name>
</gene>
<dbReference type="Proteomes" id="UP001220456">
    <property type="component" value="Unassembled WGS sequence"/>
</dbReference>
<dbReference type="RefSeq" id="WP_277357999.1">
    <property type="nucleotide sequence ID" value="NZ_JAROKN010000010.1"/>
</dbReference>
<evidence type="ECO:0008006" key="3">
    <source>
        <dbReference type="Google" id="ProtNLM"/>
    </source>
</evidence>
<sequence>MRTLCLDLDTSKARKAVVDDDADKLGELFNRSGIRYVEDFSPSGGRHIYVPLQEPMAADAARELIEALMFHAASLDPGPHQNITDGCIRVPGSAHKYGGHQVLLTPLTEAYDTLKRRNTASAISALHQILAPEIRRLQATRRRMQRLIPPKSRTALATNTAVNGQHSPLRSVALTGLYDTERYASDSEARMAVLNHFAACNWTLEQVRAGMNETYPGLTALYGSKVDRLLAPEWHKATSWITEKQLSQTHRQKNAHKYNTSPTKPTGATSVSVQQLVNDLENILYAVLDQRFAQRGRLGISLKFLFRAVLAYMRTNQTNVLDVGCRTFAVALGKDHVTIARLLPALEQATTGILTRIERGRGKNADSYLIHLPQEFEALARQLTWRKGKIHAVRPVFRVLGDLAALTYEAIERGRHSPTTAELVRTTGFSRNAVTTALAEMESLQMLRRHHGRWEIIATTNLSALAERLGATIERQQQITRYRRERARWHAWLDRHTDGTVEESDFYDPESEEYWLPPCDEEELQLALWSAA</sequence>
<keyword evidence="2" id="KW-1185">Reference proteome</keyword>